<feature type="transmembrane region" description="Helical" evidence="5">
    <location>
        <begin position="259"/>
        <end position="277"/>
    </location>
</feature>
<dbReference type="SUPFAM" id="SSF161098">
    <property type="entry name" value="MetI-like"/>
    <property type="match status" value="1"/>
</dbReference>
<keyword evidence="5" id="KW-0813">Transport</keyword>
<dbReference type="PROSITE" id="PS50928">
    <property type="entry name" value="ABC_TM1"/>
    <property type="match status" value="1"/>
</dbReference>
<comment type="similarity">
    <text evidence="5">Belongs to the binding-protein-dependent transport system permease family.</text>
</comment>
<dbReference type="PATRIC" id="fig|1449351.3.peg.1053"/>
<dbReference type="OrthoDB" id="9766870at2"/>
<feature type="transmembrane region" description="Helical" evidence="5">
    <location>
        <begin position="49"/>
        <end position="70"/>
    </location>
</feature>
<evidence type="ECO:0000256" key="2">
    <source>
        <dbReference type="ARBA" id="ARBA00022692"/>
    </source>
</evidence>
<dbReference type="PANTHER" id="PTHR30325:SF0">
    <property type="entry name" value="INNER MEMBRANE ABC TRANSPORTER PERMEASE PROTEIN YEJE"/>
    <property type="match status" value="1"/>
</dbReference>
<feature type="compositionally biased region" description="Basic and acidic residues" evidence="6">
    <location>
        <begin position="1"/>
        <end position="11"/>
    </location>
</feature>
<evidence type="ECO:0000256" key="6">
    <source>
        <dbReference type="SAM" id="MobiDB-lite"/>
    </source>
</evidence>
<dbReference type="Proteomes" id="UP000023430">
    <property type="component" value="Unassembled WGS sequence"/>
</dbReference>
<dbReference type="eggNOG" id="COG4239">
    <property type="taxonomic scope" value="Bacteria"/>
</dbReference>
<dbReference type="CDD" id="cd06261">
    <property type="entry name" value="TM_PBP2"/>
    <property type="match status" value="1"/>
</dbReference>
<dbReference type="PANTHER" id="PTHR30325">
    <property type="entry name" value="MEMBRANE COMPONENT OF ABC TRANSPORTER"/>
    <property type="match status" value="1"/>
</dbReference>
<keyword evidence="9" id="KW-1185">Reference proteome</keyword>
<name>X7FAP8_9RHOB</name>
<dbReference type="GO" id="GO:0042884">
    <property type="term" value="P:microcin transport"/>
    <property type="evidence" value="ECO:0007669"/>
    <property type="project" value="TreeGrafter"/>
</dbReference>
<dbReference type="EMBL" id="JAME01000006">
    <property type="protein sequence ID" value="ETX29870.1"/>
    <property type="molecule type" value="Genomic_DNA"/>
</dbReference>
<dbReference type="AlphaFoldDB" id="X7FAP8"/>
<proteinExistence type="inferred from homology"/>
<feature type="transmembrane region" description="Helical" evidence="5">
    <location>
        <begin position="199"/>
        <end position="223"/>
    </location>
</feature>
<keyword evidence="4 5" id="KW-0472">Membrane</keyword>
<evidence type="ECO:0000256" key="4">
    <source>
        <dbReference type="ARBA" id="ARBA00023136"/>
    </source>
</evidence>
<comment type="subcellular location">
    <subcellularLocation>
        <location evidence="1 5">Cell membrane</location>
        <topology evidence="1 5">Multi-pass membrane protein</topology>
    </subcellularLocation>
</comment>
<reference evidence="8 9" key="1">
    <citation type="submission" date="2014-01" db="EMBL/GenBank/DDBJ databases">
        <title>Roseivivax isoporae LMG 25204 Genome Sequencing.</title>
        <authorList>
            <person name="Lai Q."/>
            <person name="Li G."/>
            <person name="Shao Z."/>
        </authorList>
    </citation>
    <scope>NUCLEOTIDE SEQUENCE [LARGE SCALE GENOMIC DNA]</scope>
    <source>
        <strain evidence="8 9">LMG 25204</strain>
    </source>
</reference>
<organism evidence="8 9">
    <name type="scientific">Roseivivax isoporae LMG 25204</name>
    <dbReference type="NCBI Taxonomy" id="1449351"/>
    <lineage>
        <taxon>Bacteria</taxon>
        <taxon>Pseudomonadati</taxon>
        <taxon>Pseudomonadota</taxon>
        <taxon>Alphaproteobacteria</taxon>
        <taxon>Rhodobacterales</taxon>
        <taxon>Roseobacteraceae</taxon>
        <taxon>Roseivivax</taxon>
    </lineage>
</organism>
<keyword evidence="2 5" id="KW-0812">Transmembrane</keyword>
<gene>
    <name evidence="8" type="ORF">RISW2_19620</name>
</gene>
<evidence type="ECO:0000256" key="3">
    <source>
        <dbReference type="ARBA" id="ARBA00022989"/>
    </source>
</evidence>
<feature type="domain" description="ABC transmembrane type-1" evidence="7">
    <location>
        <begin position="195"/>
        <end position="384"/>
    </location>
</feature>
<dbReference type="InterPro" id="IPR035906">
    <property type="entry name" value="MetI-like_sf"/>
</dbReference>
<dbReference type="GO" id="GO:0055085">
    <property type="term" value="P:transmembrane transport"/>
    <property type="evidence" value="ECO:0007669"/>
    <property type="project" value="InterPro"/>
</dbReference>
<evidence type="ECO:0000259" key="7">
    <source>
        <dbReference type="PROSITE" id="PS50928"/>
    </source>
</evidence>
<evidence type="ECO:0000313" key="9">
    <source>
        <dbReference type="Proteomes" id="UP000023430"/>
    </source>
</evidence>
<sequence>MAANPDPREDIVPQPMPGKSVAPQPPRGRFALSPLNQRRWRNFKRNRRAYWSLWIFAVLFGLSLFAEFLANDKPILVNYRGEYRMPIFSFYPETAFGGDFRTEAAYRDPEVRCLVETGGLVDCFDDPDGLIAAARAGTIDDPDFRKGWMVWPPIPYAYDTTVDRPGAAPLPPNGQNLLGTDDTKRDVLARVIYGFRLSILFTLIVTAASSLIGVVAGAVQGYFGGLTDLVFQRVIEIWAATPSLYIIIILFAILGRSFWLLVVLMVLFGWIALVGVVRAEFLRARNLEYVRAAKALGVSNLTIMFRHMLPNAMVATVTMLPFIVTGTISTLAGLDFLGFGLPSSAPSLGELTLQAKQNLQAPWLAFTAFSVFAFMLSILVFIFEGVRDAFDPRKTFS</sequence>
<dbReference type="InterPro" id="IPR025966">
    <property type="entry name" value="OppC_N"/>
</dbReference>
<accession>X7FAP8</accession>
<dbReference type="Pfam" id="PF00528">
    <property type="entry name" value="BPD_transp_1"/>
    <property type="match status" value="1"/>
</dbReference>
<feature type="transmembrane region" description="Helical" evidence="5">
    <location>
        <begin position="314"/>
        <end position="341"/>
    </location>
</feature>
<evidence type="ECO:0000256" key="1">
    <source>
        <dbReference type="ARBA" id="ARBA00004651"/>
    </source>
</evidence>
<dbReference type="GO" id="GO:0005886">
    <property type="term" value="C:plasma membrane"/>
    <property type="evidence" value="ECO:0007669"/>
    <property type="project" value="UniProtKB-SubCell"/>
</dbReference>
<evidence type="ECO:0000313" key="8">
    <source>
        <dbReference type="EMBL" id="ETX29870.1"/>
    </source>
</evidence>
<keyword evidence="3 5" id="KW-1133">Transmembrane helix</keyword>
<feature type="region of interest" description="Disordered" evidence="6">
    <location>
        <begin position="1"/>
        <end position="28"/>
    </location>
</feature>
<dbReference type="Pfam" id="PF12911">
    <property type="entry name" value="OppC_N"/>
    <property type="match status" value="1"/>
</dbReference>
<dbReference type="STRING" id="1449351.RISW2_19620"/>
<protein>
    <submittedName>
        <fullName evidence="8">Peptide ABC transporter permease</fullName>
    </submittedName>
</protein>
<comment type="caution">
    <text evidence="8">The sequence shown here is derived from an EMBL/GenBank/DDBJ whole genome shotgun (WGS) entry which is preliminary data.</text>
</comment>
<dbReference type="Gene3D" id="1.10.3720.10">
    <property type="entry name" value="MetI-like"/>
    <property type="match status" value="1"/>
</dbReference>
<evidence type="ECO:0000256" key="5">
    <source>
        <dbReference type="RuleBase" id="RU363032"/>
    </source>
</evidence>
<feature type="transmembrane region" description="Helical" evidence="5">
    <location>
        <begin position="361"/>
        <end position="383"/>
    </location>
</feature>
<dbReference type="InterPro" id="IPR000515">
    <property type="entry name" value="MetI-like"/>
</dbReference>
<feature type="transmembrane region" description="Helical" evidence="5">
    <location>
        <begin position="235"/>
        <end position="253"/>
    </location>
</feature>